<dbReference type="AlphaFoldDB" id="A0A2T0ZB51"/>
<dbReference type="Pfam" id="PF03816">
    <property type="entry name" value="LytR_cpsA_psr"/>
    <property type="match status" value="1"/>
</dbReference>
<reference evidence="5 6" key="1">
    <citation type="submission" date="2018-03" db="EMBL/GenBank/DDBJ databases">
        <title>Genomic Encyclopedia of Archaeal and Bacterial Type Strains, Phase II (KMG-II): from individual species to whole genera.</title>
        <authorList>
            <person name="Goeker M."/>
        </authorList>
    </citation>
    <scope>NUCLEOTIDE SEQUENCE [LARGE SCALE GENOMIC DNA]</scope>
    <source>
        <strain evidence="5 6">DSM 100065</strain>
    </source>
</reference>
<feature type="domain" description="Cell envelope-related transcriptional attenuator" evidence="4">
    <location>
        <begin position="127"/>
        <end position="286"/>
    </location>
</feature>
<dbReference type="InterPro" id="IPR050922">
    <property type="entry name" value="LytR/CpsA/Psr_CW_biosynth"/>
</dbReference>
<evidence type="ECO:0000256" key="1">
    <source>
        <dbReference type="ARBA" id="ARBA00006068"/>
    </source>
</evidence>
<evidence type="ECO:0000313" key="6">
    <source>
        <dbReference type="Proteomes" id="UP000237752"/>
    </source>
</evidence>
<comment type="similarity">
    <text evidence="1">Belongs to the LytR/CpsA/Psr (LCP) family.</text>
</comment>
<gene>
    <name evidence="5" type="ORF">CLV47_12537</name>
</gene>
<sequence>MPEPTLPPELDPRRRPAVRPRANTGNRARSRADRNKRKRYAVLVARTLATVISVALLVGAGFVHSSINRFNAHAGTLPGTSDVAGNKDAKGVNGADMNILVIGDDSRDGYTQAQLAELSTQANPGNNTDTLMLIHVPANGTAASVVSFPRDSYVSIPGYGKSKINSAYADGYNDAPQSSTPAQRQAAGQALLISTISQLSGVKVDHVVTVSLLGFYNLTNQLGGVEVNLCQAAKDSYSGIDLSAGKHLLMGKEALSFVRQRHGLPNGDLDRVKRQQYFFGATIRKLLGQNLLDVLNISKLNNLIDALAGTINYDKGLNPLDLAAQMRDIAAGNVKFQTIPLAAQPFVTKPGVGDVVMPVGQSEMYSFFQGLSAATTAPAPSSTSSAAAPSASGSAAPTTAAGSGSAAPPTQATTAANTGCVN</sequence>
<feature type="transmembrane region" description="Helical" evidence="3">
    <location>
        <begin position="40"/>
        <end position="63"/>
    </location>
</feature>
<dbReference type="Gene3D" id="3.40.630.190">
    <property type="entry name" value="LCP protein"/>
    <property type="match status" value="1"/>
</dbReference>
<evidence type="ECO:0000256" key="2">
    <source>
        <dbReference type="SAM" id="MobiDB-lite"/>
    </source>
</evidence>
<feature type="region of interest" description="Disordered" evidence="2">
    <location>
        <begin position="1"/>
        <end position="35"/>
    </location>
</feature>
<organism evidence="5 6">
    <name type="scientific">Antricoccus suffuscus</name>
    <dbReference type="NCBI Taxonomy" id="1629062"/>
    <lineage>
        <taxon>Bacteria</taxon>
        <taxon>Bacillati</taxon>
        <taxon>Actinomycetota</taxon>
        <taxon>Actinomycetes</taxon>
        <taxon>Geodermatophilales</taxon>
        <taxon>Antricoccaceae</taxon>
        <taxon>Antricoccus</taxon>
    </lineage>
</organism>
<dbReference type="InterPro" id="IPR004474">
    <property type="entry name" value="LytR_CpsA_psr"/>
</dbReference>
<dbReference type="EMBL" id="PVUE01000025">
    <property type="protein sequence ID" value="PRZ33580.1"/>
    <property type="molecule type" value="Genomic_DNA"/>
</dbReference>
<protein>
    <submittedName>
        <fullName evidence="5">LytR family transcriptional attenuator</fullName>
    </submittedName>
</protein>
<evidence type="ECO:0000313" key="5">
    <source>
        <dbReference type="EMBL" id="PRZ33580.1"/>
    </source>
</evidence>
<dbReference type="OrthoDB" id="9782542at2"/>
<comment type="caution">
    <text evidence="5">The sequence shown here is derived from an EMBL/GenBank/DDBJ whole genome shotgun (WGS) entry which is preliminary data.</text>
</comment>
<proteinExistence type="inferred from homology"/>
<dbReference type="PANTHER" id="PTHR33392:SF6">
    <property type="entry name" value="POLYISOPRENYL-TEICHOIC ACID--PEPTIDOGLYCAN TEICHOIC ACID TRANSFERASE TAGU"/>
    <property type="match status" value="1"/>
</dbReference>
<dbReference type="RefSeq" id="WP_106350915.1">
    <property type="nucleotide sequence ID" value="NZ_PVUE01000025.1"/>
</dbReference>
<accession>A0A2T0ZB51</accession>
<keyword evidence="3" id="KW-0472">Membrane</keyword>
<dbReference type="PANTHER" id="PTHR33392">
    <property type="entry name" value="POLYISOPRENYL-TEICHOIC ACID--PEPTIDOGLYCAN TEICHOIC ACID TRANSFERASE TAGU"/>
    <property type="match status" value="1"/>
</dbReference>
<evidence type="ECO:0000259" key="4">
    <source>
        <dbReference type="Pfam" id="PF03816"/>
    </source>
</evidence>
<evidence type="ECO:0000256" key="3">
    <source>
        <dbReference type="SAM" id="Phobius"/>
    </source>
</evidence>
<dbReference type="NCBIfam" id="TIGR00350">
    <property type="entry name" value="lytR_cpsA_psr"/>
    <property type="match status" value="1"/>
</dbReference>
<feature type="region of interest" description="Disordered" evidence="2">
    <location>
        <begin position="378"/>
        <end position="422"/>
    </location>
</feature>
<keyword evidence="6" id="KW-1185">Reference proteome</keyword>
<keyword evidence="3" id="KW-1133">Transmembrane helix</keyword>
<dbReference type="Proteomes" id="UP000237752">
    <property type="component" value="Unassembled WGS sequence"/>
</dbReference>
<name>A0A2T0ZB51_9ACTN</name>
<keyword evidence="3" id="KW-0812">Transmembrane</keyword>